<evidence type="ECO:0000256" key="2">
    <source>
        <dbReference type="ARBA" id="ARBA00022857"/>
    </source>
</evidence>
<evidence type="ECO:0000259" key="3">
    <source>
        <dbReference type="Pfam" id="PF05368"/>
    </source>
</evidence>
<dbReference type="InterPro" id="IPR051164">
    <property type="entry name" value="NmrA-like_oxidored"/>
</dbReference>
<dbReference type="InterPro" id="IPR008030">
    <property type="entry name" value="NmrA-like"/>
</dbReference>
<accession>A0A6A6ESE9</accession>
<dbReference type="AlphaFoldDB" id="A0A6A6ESE9"/>
<keyword evidence="5" id="KW-1185">Reference proteome</keyword>
<dbReference type="Pfam" id="PF05368">
    <property type="entry name" value="NmrA"/>
    <property type="match status" value="1"/>
</dbReference>
<dbReference type="Gene3D" id="3.40.50.720">
    <property type="entry name" value="NAD(P)-binding Rossmann-like Domain"/>
    <property type="match status" value="1"/>
</dbReference>
<organism evidence="4 5">
    <name type="scientific">Zopfia rhizophila CBS 207.26</name>
    <dbReference type="NCBI Taxonomy" id="1314779"/>
    <lineage>
        <taxon>Eukaryota</taxon>
        <taxon>Fungi</taxon>
        <taxon>Dikarya</taxon>
        <taxon>Ascomycota</taxon>
        <taxon>Pezizomycotina</taxon>
        <taxon>Dothideomycetes</taxon>
        <taxon>Dothideomycetes incertae sedis</taxon>
        <taxon>Zopfiaceae</taxon>
        <taxon>Zopfia</taxon>
    </lineage>
</organism>
<evidence type="ECO:0000313" key="4">
    <source>
        <dbReference type="EMBL" id="KAF2193648.1"/>
    </source>
</evidence>
<keyword evidence="2" id="KW-0521">NADP</keyword>
<dbReference type="InterPro" id="IPR036291">
    <property type="entry name" value="NAD(P)-bd_dom_sf"/>
</dbReference>
<feature type="domain" description="NmrA-like" evidence="3">
    <location>
        <begin position="2"/>
        <end position="134"/>
    </location>
</feature>
<dbReference type="SUPFAM" id="SSF51735">
    <property type="entry name" value="NAD(P)-binding Rossmann-fold domains"/>
    <property type="match status" value="1"/>
</dbReference>
<dbReference type="OrthoDB" id="300709at2759"/>
<comment type="similarity">
    <text evidence="1">Belongs to the NmrA-type oxidoreductase family.</text>
</comment>
<proteinExistence type="inferred from homology"/>
<dbReference type="PANTHER" id="PTHR42748">
    <property type="entry name" value="NITROGEN METABOLITE REPRESSION PROTEIN NMRA FAMILY MEMBER"/>
    <property type="match status" value="1"/>
</dbReference>
<gene>
    <name evidence="4" type="ORF">K469DRAFT_691175</name>
</gene>
<name>A0A6A6ESE9_9PEZI</name>
<dbReference type="Proteomes" id="UP000800200">
    <property type="component" value="Unassembled WGS sequence"/>
</dbReference>
<dbReference type="GO" id="GO:0005634">
    <property type="term" value="C:nucleus"/>
    <property type="evidence" value="ECO:0007669"/>
    <property type="project" value="TreeGrafter"/>
</dbReference>
<dbReference type="EMBL" id="ML994613">
    <property type="protein sequence ID" value="KAF2193648.1"/>
    <property type="molecule type" value="Genomic_DNA"/>
</dbReference>
<evidence type="ECO:0000313" key="5">
    <source>
        <dbReference type="Proteomes" id="UP000800200"/>
    </source>
</evidence>
<evidence type="ECO:0000256" key="1">
    <source>
        <dbReference type="ARBA" id="ARBA00006328"/>
    </source>
</evidence>
<reference evidence="4" key="1">
    <citation type="journal article" date="2020" name="Stud. Mycol.">
        <title>101 Dothideomycetes genomes: a test case for predicting lifestyles and emergence of pathogens.</title>
        <authorList>
            <person name="Haridas S."/>
            <person name="Albert R."/>
            <person name="Binder M."/>
            <person name="Bloem J."/>
            <person name="Labutti K."/>
            <person name="Salamov A."/>
            <person name="Andreopoulos B."/>
            <person name="Baker S."/>
            <person name="Barry K."/>
            <person name="Bills G."/>
            <person name="Bluhm B."/>
            <person name="Cannon C."/>
            <person name="Castanera R."/>
            <person name="Culley D."/>
            <person name="Daum C."/>
            <person name="Ezra D."/>
            <person name="Gonzalez J."/>
            <person name="Henrissat B."/>
            <person name="Kuo A."/>
            <person name="Liang C."/>
            <person name="Lipzen A."/>
            <person name="Lutzoni F."/>
            <person name="Magnuson J."/>
            <person name="Mondo S."/>
            <person name="Nolan M."/>
            <person name="Ohm R."/>
            <person name="Pangilinan J."/>
            <person name="Park H.-J."/>
            <person name="Ramirez L."/>
            <person name="Alfaro M."/>
            <person name="Sun H."/>
            <person name="Tritt A."/>
            <person name="Yoshinaga Y."/>
            <person name="Zwiers L.-H."/>
            <person name="Turgeon B."/>
            <person name="Goodwin S."/>
            <person name="Spatafora J."/>
            <person name="Crous P."/>
            <person name="Grigoriev I."/>
        </authorList>
    </citation>
    <scope>NUCLEOTIDE SEQUENCE</scope>
    <source>
        <strain evidence="4">CBS 207.26</strain>
    </source>
</reference>
<dbReference type="PANTHER" id="PTHR42748:SF11">
    <property type="entry name" value="NMRA-LIKE DOMAIN-CONTAINING PROTEIN"/>
    <property type="match status" value="1"/>
</dbReference>
<protein>
    <submittedName>
        <fullName evidence="4">NmrA-like protein</fullName>
    </submittedName>
</protein>
<sequence>MGFIGGSVVDHIFQRRSNEYAIRALTRNPESNTAKALTKYGGEAIYADLDDVTSLKAAFYVTDFWTLFGKIGMKKATVLETQQGKNMVDAAAEISTLEHDFWSTLADARRMSNGEHHIPHYESKATVNKYIKETRPNPVC</sequence>